<dbReference type="PANTHER" id="PTHR19321">
    <property type="entry name" value="PROTEIN REGULATOR OF CYTOKINESIS 1 PRC1-RELATED"/>
    <property type="match status" value="1"/>
</dbReference>
<dbReference type="CDD" id="cd11741">
    <property type="entry name" value="TIN2_TBM"/>
    <property type="match status" value="1"/>
</dbReference>
<evidence type="ECO:0000313" key="4">
    <source>
        <dbReference type="Proteomes" id="UP000241546"/>
    </source>
</evidence>
<keyword evidence="4" id="KW-1185">Reference proteome</keyword>
<dbReference type="RefSeq" id="XP_024749843.1">
    <property type="nucleotide sequence ID" value="XM_024890600.1"/>
</dbReference>
<sequence>MDTSYLSKQVNHSISQLHSLFDDIGVPDDEREARESELFQALSEALNNHLRLVSSEKKGLIDEAKKIATATRQMELSMSDSKQRRKNSNEGSMKVSYPLMQCLQTLKKKHDEVQRVHSERVVQVQKLAEALESYSSHLEPEFVKIALPPTGPNETVPLTFDLSPSYVDRLDAEFTRVYEEYNRRLSVVETLGDEIIQLWAELGTPQAQQDTAIIKYYRESPEQLGLHQEDIRSLQAKHDKLSEEKKSREEKLKQLKASVESLWEKLGIDEEETKAFLNANRGCGIRQINEFEDELERLNEVKRQNLHIFIDDARVRLQELWDALYFSEDEMLEFTPAFSDVHTDALLEAHEREVARLEALKEQRAPILNLVDKHKALMKDRDELIAASQDASRLMLRGQKGEKRDPGKLLREEKMRKRIAKELPRVTAEVRKALEQWEEEYDRPFLVYGERYLDEVDSVDAKQPPQRSRTPAGPPPSSAKSLMKSVSSSAMRPTTASKPPRSSVMDTGRGGSPSKQPMARAPLSKMKDGNNSPERPKAQLQRKMDALRTGGSVRIPPPPKMRDLRSVASLEAPLNTYKSMGLNSSIVRAVDPEDVYDDRSQTGSNMSHHRQNGYLEEEYDDHYSSVRGVPRYPQALRERHMSSASTTSTVVTGSENWETYDDNSEPELDVSGAYFAKLRAARGKRGEPEQGHRPTSSTAKRTRGVPASYGAPVMIDQDGNRIASGSEWADEDSL</sequence>
<dbReference type="InterPro" id="IPR007145">
    <property type="entry name" value="MAP65_Ase1_PRC1"/>
</dbReference>
<gene>
    <name evidence="3" type="ORF">BBK36DRAFT_1119519</name>
</gene>
<accession>A0A2T4BB13</accession>
<evidence type="ECO:0000313" key="3">
    <source>
        <dbReference type="EMBL" id="PTB66523.1"/>
    </source>
</evidence>
<feature type="region of interest" description="Disordered" evidence="2">
    <location>
        <begin position="72"/>
        <end position="93"/>
    </location>
</feature>
<dbReference type="GO" id="GO:1990023">
    <property type="term" value="C:mitotic spindle midzone"/>
    <property type="evidence" value="ECO:0007669"/>
    <property type="project" value="TreeGrafter"/>
</dbReference>
<evidence type="ECO:0008006" key="5">
    <source>
        <dbReference type="Google" id="ProtNLM"/>
    </source>
</evidence>
<protein>
    <recommendedName>
        <fullName evidence="5">Microtubule associated protein</fullName>
    </recommendedName>
</protein>
<proteinExistence type="predicted"/>
<dbReference type="PANTHER" id="PTHR19321:SF41">
    <property type="entry name" value="FASCETTO-RELATED"/>
    <property type="match status" value="1"/>
</dbReference>
<feature type="region of interest" description="Disordered" evidence="2">
    <location>
        <begin position="681"/>
        <end position="734"/>
    </location>
</feature>
<organism evidence="3 4">
    <name type="scientific">Trichoderma citrinoviride</name>
    <dbReference type="NCBI Taxonomy" id="58853"/>
    <lineage>
        <taxon>Eukaryota</taxon>
        <taxon>Fungi</taxon>
        <taxon>Dikarya</taxon>
        <taxon>Ascomycota</taxon>
        <taxon>Pezizomycotina</taxon>
        <taxon>Sordariomycetes</taxon>
        <taxon>Hypocreomycetidae</taxon>
        <taxon>Hypocreales</taxon>
        <taxon>Hypocreaceae</taxon>
        <taxon>Trichoderma</taxon>
    </lineage>
</organism>
<name>A0A2T4BB13_9HYPO</name>
<reference evidence="4" key="1">
    <citation type="submission" date="2016-07" db="EMBL/GenBank/DDBJ databases">
        <title>Multiple horizontal gene transfer events from other fungi enriched the ability of initially mycotrophic Trichoderma (Ascomycota) to feed on dead plant biomass.</title>
        <authorList>
            <consortium name="DOE Joint Genome Institute"/>
            <person name="Atanasova L."/>
            <person name="Chenthamara K."/>
            <person name="Zhang J."/>
            <person name="Grujic M."/>
            <person name="Henrissat B."/>
            <person name="Kuo A."/>
            <person name="Aerts A."/>
            <person name="Salamov A."/>
            <person name="Lipzen A."/>
            <person name="Labutti K."/>
            <person name="Barry K."/>
            <person name="Miao Y."/>
            <person name="Rahimi M.J."/>
            <person name="Shen Q."/>
            <person name="Grigoriev I.V."/>
            <person name="Kubicek C.P."/>
            <person name="Druzhinina I.S."/>
        </authorList>
    </citation>
    <scope>NUCLEOTIDE SEQUENCE [LARGE SCALE GENOMIC DNA]</scope>
    <source>
        <strain evidence="4">TUCIM 6016</strain>
    </source>
</reference>
<dbReference type="AlphaFoldDB" id="A0A2T4BB13"/>
<dbReference type="OrthoDB" id="642895at2759"/>
<dbReference type="Proteomes" id="UP000241546">
    <property type="component" value="Unassembled WGS sequence"/>
</dbReference>
<dbReference type="GO" id="GO:0005737">
    <property type="term" value="C:cytoplasm"/>
    <property type="evidence" value="ECO:0007669"/>
    <property type="project" value="TreeGrafter"/>
</dbReference>
<keyword evidence="1" id="KW-0175">Coiled coil</keyword>
<feature type="compositionally biased region" description="Low complexity" evidence="2">
    <location>
        <begin position="478"/>
        <end position="491"/>
    </location>
</feature>
<dbReference type="GO" id="GO:0008017">
    <property type="term" value="F:microtubule binding"/>
    <property type="evidence" value="ECO:0007669"/>
    <property type="project" value="InterPro"/>
</dbReference>
<dbReference type="GO" id="GO:0051256">
    <property type="term" value="P:mitotic spindle midzone assembly"/>
    <property type="evidence" value="ECO:0007669"/>
    <property type="project" value="TreeGrafter"/>
</dbReference>
<dbReference type="GeneID" id="36598718"/>
<feature type="coiled-coil region" evidence="1">
    <location>
        <begin position="224"/>
        <end position="258"/>
    </location>
</feature>
<evidence type="ECO:0000256" key="2">
    <source>
        <dbReference type="SAM" id="MobiDB-lite"/>
    </source>
</evidence>
<dbReference type="Pfam" id="PF03999">
    <property type="entry name" value="MAP65_ASE1"/>
    <property type="match status" value="1"/>
</dbReference>
<feature type="region of interest" description="Disordered" evidence="2">
    <location>
        <begin position="458"/>
        <end position="538"/>
    </location>
</feature>
<dbReference type="Gene3D" id="1.20.58.1520">
    <property type="match status" value="1"/>
</dbReference>
<evidence type="ECO:0000256" key="1">
    <source>
        <dbReference type="SAM" id="Coils"/>
    </source>
</evidence>
<dbReference type="EMBL" id="KZ680213">
    <property type="protein sequence ID" value="PTB66523.1"/>
    <property type="molecule type" value="Genomic_DNA"/>
</dbReference>